<name>A0A1H1QSX9_9CORY</name>
<dbReference type="GO" id="GO:0005737">
    <property type="term" value="C:cytoplasm"/>
    <property type="evidence" value="ECO:0007669"/>
    <property type="project" value="UniProtKB-SubCell"/>
</dbReference>
<keyword evidence="4 7" id="KW-0694">RNA-binding</keyword>
<dbReference type="Pfam" id="PF01195">
    <property type="entry name" value="Pept_tRNA_hydro"/>
    <property type="match status" value="1"/>
</dbReference>
<dbReference type="HAMAP" id="MF_00083">
    <property type="entry name" value="Pept_tRNA_hydro_bact"/>
    <property type="match status" value="1"/>
</dbReference>
<evidence type="ECO:0000256" key="9">
    <source>
        <dbReference type="RuleBase" id="RU004320"/>
    </source>
</evidence>
<evidence type="ECO:0000256" key="6">
    <source>
        <dbReference type="ARBA" id="ARBA00050038"/>
    </source>
</evidence>
<dbReference type="RefSeq" id="WP_040421275.1">
    <property type="nucleotide sequence ID" value="NZ_LT629765.1"/>
</dbReference>
<dbReference type="STRING" id="1203190.GCA_000312345_01323"/>
<organism evidence="10 11">
    <name type="scientific">Corynebacterium timonense</name>
    <dbReference type="NCBI Taxonomy" id="441500"/>
    <lineage>
        <taxon>Bacteria</taxon>
        <taxon>Bacillati</taxon>
        <taxon>Actinomycetota</taxon>
        <taxon>Actinomycetes</taxon>
        <taxon>Mycobacteriales</taxon>
        <taxon>Corynebacteriaceae</taxon>
        <taxon>Corynebacterium</taxon>
    </lineage>
</organism>
<dbReference type="PROSITE" id="PS01195">
    <property type="entry name" value="PEPT_TRNA_HYDROL_1"/>
    <property type="match status" value="1"/>
</dbReference>
<evidence type="ECO:0000256" key="1">
    <source>
        <dbReference type="ARBA" id="ARBA00013260"/>
    </source>
</evidence>
<comment type="similarity">
    <text evidence="5 7 9">Belongs to the PTH family.</text>
</comment>
<dbReference type="EC" id="3.1.1.29" evidence="1 7"/>
<keyword evidence="3 7" id="KW-0378">Hydrolase</keyword>
<evidence type="ECO:0000256" key="5">
    <source>
        <dbReference type="ARBA" id="ARBA00038063"/>
    </source>
</evidence>
<evidence type="ECO:0000256" key="4">
    <source>
        <dbReference type="ARBA" id="ARBA00022884"/>
    </source>
</evidence>
<keyword evidence="2 7" id="KW-0820">tRNA-binding</keyword>
<evidence type="ECO:0000256" key="8">
    <source>
        <dbReference type="RuleBase" id="RU000673"/>
    </source>
</evidence>
<dbReference type="AlphaFoldDB" id="A0A1H1QSX9"/>
<dbReference type="InterPro" id="IPR001328">
    <property type="entry name" value="Pept_tRNA_hydro"/>
</dbReference>
<dbReference type="GO" id="GO:0072344">
    <property type="term" value="P:rescue of stalled ribosome"/>
    <property type="evidence" value="ECO:0007669"/>
    <property type="project" value="UniProtKB-UniRule"/>
</dbReference>
<proteinExistence type="inferred from homology"/>
<dbReference type="GO" id="GO:0000049">
    <property type="term" value="F:tRNA binding"/>
    <property type="evidence" value="ECO:0007669"/>
    <property type="project" value="UniProtKB-UniRule"/>
</dbReference>
<evidence type="ECO:0000313" key="11">
    <source>
        <dbReference type="Proteomes" id="UP000182237"/>
    </source>
</evidence>
<comment type="subunit">
    <text evidence="7">Monomer.</text>
</comment>
<evidence type="ECO:0000256" key="7">
    <source>
        <dbReference type="HAMAP-Rule" id="MF_00083"/>
    </source>
</evidence>
<dbReference type="Gene3D" id="3.40.50.1470">
    <property type="entry name" value="Peptidyl-tRNA hydrolase"/>
    <property type="match status" value="1"/>
</dbReference>
<reference evidence="10 11" key="1">
    <citation type="submission" date="2016-10" db="EMBL/GenBank/DDBJ databases">
        <authorList>
            <person name="de Groot N.N."/>
        </authorList>
    </citation>
    <scope>NUCLEOTIDE SEQUENCE [LARGE SCALE GENOMIC DNA]</scope>
    <source>
        <strain evidence="10 11">DSM 45434</strain>
    </source>
</reference>
<feature type="site" description="Stabilizes the basic form of H active site to accept a proton" evidence="7">
    <location>
        <position position="105"/>
    </location>
</feature>
<evidence type="ECO:0000313" key="10">
    <source>
        <dbReference type="EMBL" id="SDS26534.1"/>
    </source>
</evidence>
<comment type="catalytic activity">
    <reaction evidence="7 8">
        <text>an N-acyl-L-alpha-aminoacyl-tRNA + H2O = an N-acyl-L-amino acid + a tRNA + H(+)</text>
        <dbReference type="Rhea" id="RHEA:54448"/>
        <dbReference type="Rhea" id="RHEA-COMP:10123"/>
        <dbReference type="Rhea" id="RHEA-COMP:13883"/>
        <dbReference type="ChEBI" id="CHEBI:15377"/>
        <dbReference type="ChEBI" id="CHEBI:15378"/>
        <dbReference type="ChEBI" id="CHEBI:59874"/>
        <dbReference type="ChEBI" id="CHEBI:78442"/>
        <dbReference type="ChEBI" id="CHEBI:138191"/>
        <dbReference type="EC" id="3.1.1.29"/>
    </reaction>
</comment>
<keyword evidence="7" id="KW-0963">Cytoplasm</keyword>
<dbReference type="Proteomes" id="UP000182237">
    <property type="component" value="Chromosome I"/>
</dbReference>
<sequence>MRFLTRLFRPTPAVPGADWLVVGLGNPGARYAATRHNVGYMALDRLIEEHGRSLDPVPGVPVRVAVDEGVAYARPTTYMNESGRAVGPLAQRLGVPAERVVVLHDELDLPPGTVRLRRGGSENGHNGLKSLSEHLGTRDYIRVRIGIGRPPSGTPVPEWVLSPVEGDLTPHVDTAAEAARIVVDEGLAKAQNVIHAR</sequence>
<accession>A0A1H1QSX9</accession>
<dbReference type="PANTHER" id="PTHR17224">
    <property type="entry name" value="PEPTIDYL-TRNA HYDROLASE"/>
    <property type="match status" value="1"/>
</dbReference>
<dbReference type="PROSITE" id="PS01196">
    <property type="entry name" value="PEPT_TRNA_HYDROL_2"/>
    <property type="match status" value="1"/>
</dbReference>
<dbReference type="OrthoDB" id="9800507at2"/>
<feature type="active site" description="Proton acceptor" evidence="7">
    <location>
        <position position="36"/>
    </location>
</feature>
<evidence type="ECO:0000256" key="3">
    <source>
        <dbReference type="ARBA" id="ARBA00022801"/>
    </source>
</evidence>
<dbReference type="GO" id="GO:0006515">
    <property type="term" value="P:protein quality control for misfolded or incompletely synthesized proteins"/>
    <property type="evidence" value="ECO:0007669"/>
    <property type="project" value="UniProtKB-UniRule"/>
</dbReference>
<evidence type="ECO:0000256" key="2">
    <source>
        <dbReference type="ARBA" id="ARBA00022555"/>
    </source>
</evidence>
<dbReference type="SUPFAM" id="SSF53178">
    <property type="entry name" value="Peptidyl-tRNA hydrolase-like"/>
    <property type="match status" value="1"/>
</dbReference>
<comment type="function">
    <text evidence="7">Catalyzes the release of premature peptidyl moieties from peptidyl-tRNA molecules trapped in stalled 50S ribosomal subunits, and thus maintains levels of free tRNAs and 50S ribosomes.</text>
</comment>
<feature type="binding site" evidence="7">
    <location>
        <position position="78"/>
    </location>
    <ligand>
        <name>tRNA</name>
        <dbReference type="ChEBI" id="CHEBI:17843"/>
    </ligand>
</feature>
<dbReference type="InterPro" id="IPR036416">
    <property type="entry name" value="Pept_tRNA_hydro_sf"/>
</dbReference>
<dbReference type="PANTHER" id="PTHR17224:SF1">
    <property type="entry name" value="PEPTIDYL-TRNA HYDROLASE"/>
    <property type="match status" value="1"/>
</dbReference>
<comment type="subcellular location">
    <subcellularLocation>
        <location evidence="7">Cytoplasm</location>
    </subcellularLocation>
</comment>
<dbReference type="InterPro" id="IPR018171">
    <property type="entry name" value="Pept_tRNA_hydro_CS"/>
</dbReference>
<dbReference type="eggNOG" id="COG0193">
    <property type="taxonomic scope" value="Bacteria"/>
</dbReference>
<protein>
    <recommendedName>
        <fullName evidence="6 7">Peptidyl-tRNA hydrolase</fullName>
        <shortName evidence="7">Pth</shortName>
        <ecNumber evidence="1 7">3.1.1.29</ecNumber>
    </recommendedName>
</protein>
<feature type="binding site" evidence="7">
    <location>
        <position position="80"/>
    </location>
    <ligand>
        <name>tRNA</name>
        <dbReference type="ChEBI" id="CHEBI:17843"/>
    </ligand>
</feature>
<feature type="binding site" evidence="7">
    <location>
        <position position="126"/>
    </location>
    <ligand>
        <name>tRNA</name>
        <dbReference type="ChEBI" id="CHEBI:17843"/>
    </ligand>
</feature>
<dbReference type="EMBL" id="LT629765">
    <property type="protein sequence ID" value="SDS26534.1"/>
    <property type="molecule type" value="Genomic_DNA"/>
</dbReference>
<keyword evidence="11" id="KW-1185">Reference proteome</keyword>
<gene>
    <name evidence="7" type="primary">pth</name>
    <name evidence="10" type="ORF">SAMN04488539_1334</name>
</gene>
<feature type="site" description="Discriminates between blocked and unblocked aminoacyl-tRNA" evidence="7">
    <location>
        <position position="26"/>
    </location>
</feature>
<dbReference type="GO" id="GO:0004045">
    <property type="term" value="F:peptidyl-tRNA hydrolase activity"/>
    <property type="evidence" value="ECO:0007669"/>
    <property type="project" value="UniProtKB-UniRule"/>
</dbReference>
<dbReference type="CDD" id="cd00462">
    <property type="entry name" value="PTH"/>
    <property type="match status" value="1"/>
</dbReference>
<comment type="function">
    <text evidence="7">Hydrolyzes ribosome-free peptidyl-tRNAs (with 1 or more amino acids incorporated), which drop off the ribosome during protein synthesis, or as a result of ribosome stalling.</text>
</comment>
<dbReference type="NCBIfam" id="TIGR00447">
    <property type="entry name" value="pth"/>
    <property type="match status" value="1"/>
</dbReference>
<feature type="binding site" evidence="7">
    <location>
        <position position="31"/>
    </location>
    <ligand>
        <name>tRNA</name>
        <dbReference type="ChEBI" id="CHEBI:17843"/>
    </ligand>
</feature>